<keyword evidence="5 8" id="KW-1133">Transmembrane helix</keyword>
<comment type="subcellular location">
    <subcellularLocation>
        <location evidence="1">Membrane</location>
        <topology evidence="1">Multi-pass membrane protein</topology>
    </subcellularLocation>
</comment>
<evidence type="ECO:0000256" key="8">
    <source>
        <dbReference type="SAM" id="Phobius"/>
    </source>
</evidence>
<proteinExistence type="inferred from homology"/>
<dbReference type="PANTHER" id="PTHR31632:SF2">
    <property type="entry name" value="PLASMA MEMBRANE IRON PERMEASE"/>
    <property type="match status" value="1"/>
</dbReference>
<feature type="transmembrane region" description="Helical" evidence="8">
    <location>
        <begin position="53"/>
        <end position="76"/>
    </location>
</feature>
<accession>A0ABR4C9F9</accession>
<reference evidence="9 10" key="1">
    <citation type="journal article" date="2024" name="Commun. Biol.">
        <title>Comparative genomic analysis of thermophilic fungi reveals convergent evolutionary adaptations and gene losses.</title>
        <authorList>
            <person name="Steindorff A.S."/>
            <person name="Aguilar-Pontes M.V."/>
            <person name="Robinson A.J."/>
            <person name="Andreopoulos B."/>
            <person name="LaButti K."/>
            <person name="Kuo A."/>
            <person name="Mondo S."/>
            <person name="Riley R."/>
            <person name="Otillar R."/>
            <person name="Haridas S."/>
            <person name="Lipzen A."/>
            <person name="Grimwood J."/>
            <person name="Schmutz J."/>
            <person name="Clum A."/>
            <person name="Reid I.D."/>
            <person name="Moisan M.C."/>
            <person name="Butler G."/>
            <person name="Nguyen T.T.M."/>
            <person name="Dewar K."/>
            <person name="Conant G."/>
            <person name="Drula E."/>
            <person name="Henrissat B."/>
            <person name="Hansel C."/>
            <person name="Singer S."/>
            <person name="Hutchinson M.I."/>
            <person name="de Vries R.P."/>
            <person name="Natvig D.O."/>
            <person name="Powell A.J."/>
            <person name="Tsang A."/>
            <person name="Grigoriev I.V."/>
        </authorList>
    </citation>
    <scope>NUCLEOTIDE SEQUENCE [LARGE SCALE GENOMIC DNA]</scope>
    <source>
        <strain evidence="9 10">CBS 494.80</strain>
    </source>
</reference>
<evidence type="ECO:0000313" key="10">
    <source>
        <dbReference type="Proteomes" id="UP001595075"/>
    </source>
</evidence>
<keyword evidence="3" id="KW-0406">Ion transport</keyword>
<dbReference type="Proteomes" id="UP001595075">
    <property type="component" value="Unassembled WGS sequence"/>
</dbReference>
<evidence type="ECO:0000256" key="5">
    <source>
        <dbReference type="ARBA" id="ARBA00022989"/>
    </source>
</evidence>
<organism evidence="9 10">
    <name type="scientific">Oculimacula yallundae</name>
    <dbReference type="NCBI Taxonomy" id="86028"/>
    <lineage>
        <taxon>Eukaryota</taxon>
        <taxon>Fungi</taxon>
        <taxon>Dikarya</taxon>
        <taxon>Ascomycota</taxon>
        <taxon>Pezizomycotina</taxon>
        <taxon>Leotiomycetes</taxon>
        <taxon>Helotiales</taxon>
        <taxon>Ploettnerulaceae</taxon>
        <taxon>Oculimacula</taxon>
    </lineage>
</organism>
<feature type="region of interest" description="Disordered" evidence="7">
    <location>
        <begin position="336"/>
        <end position="371"/>
    </location>
</feature>
<sequence length="371" mass="40038">MTVNVFAVPVFFIVFRETLETAIIVSVLLAFLKQTLDGPSRDVAVYKKLVKQVWYGTAAGLLICLIIGAGLIGAFYGAGKNTWSKSEYYWEGSFGIVASVVITVMGAALLRVAKMQEKWRVKLAKALEDKPVVAGGKKGALKRWAEKYAMFILPFITVLREGLEAVIFIAGVSFSAPAKAVPLPVVMGLLAGGVVGYIIYKGGATSKLQLFLIVSTCFLYLVAAGLFSKAVWYFQAQKWNDAVGGDAAEVGSGPGSYDIDQSVWHVNYGNPELNGGGGWGIFNAIFGWQNSATYGSVISYNVYWIVVIAGFLLMRYRETTGHLPFQKAKAEAEVRRMGSASEGSSSSLRGEHEKKMGGTSAVKSVERSVSE</sequence>
<protein>
    <submittedName>
        <fullName evidence="9">Uncharacterized protein</fullName>
    </submittedName>
</protein>
<feature type="transmembrane region" description="Helical" evidence="8">
    <location>
        <begin position="6"/>
        <end position="32"/>
    </location>
</feature>
<dbReference type="EMBL" id="JAZHXI010000011">
    <property type="protein sequence ID" value="KAL2066551.1"/>
    <property type="molecule type" value="Genomic_DNA"/>
</dbReference>
<feature type="transmembrane region" description="Helical" evidence="8">
    <location>
        <begin position="297"/>
        <end position="316"/>
    </location>
</feature>
<comment type="caution">
    <text evidence="9">The sequence shown here is derived from an EMBL/GenBank/DDBJ whole genome shotgun (WGS) entry which is preliminary data.</text>
</comment>
<feature type="transmembrane region" description="Helical" evidence="8">
    <location>
        <begin position="212"/>
        <end position="234"/>
    </location>
</feature>
<evidence type="ECO:0000256" key="6">
    <source>
        <dbReference type="ARBA" id="ARBA00023136"/>
    </source>
</evidence>
<evidence type="ECO:0000256" key="3">
    <source>
        <dbReference type="ARBA" id="ARBA00022496"/>
    </source>
</evidence>
<feature type="transmembrane region" description="Helical" evidence="8">
    <location>
        <begin position="88"/>
        <end position="110"/>
    </location>
</feature>
<keyword evidence="3" id="KW-0410">Iron transport</keyword>
<keyword evidence="4 8" id="KW-0812">Transmembrane</keyword>
<evidence type="ECO:0000256" key="2">
    <source>
        <dbReference type="ARBA" id="ARBA00008333"/>
    </source>
</evidence>
<keyword evidence="6 8" id="KW-0472">Membrane</keyword>
<feature type="compositionally biased region" description="Low complexity" evidence="7">
    <location>
        <begin position="337"/>
        <end position="348"/>
    </location>
</feature>
<feature type="transmembrane region" description="Helical" evidence="8">
    <location>
        <begin position="148"/>
        <end position="174"/>
    </location>
</feature>
<evidence type="ECO:0000256" key="1">
    <source>
        <dbReference type="ARBA" id="ARBA00004141"/>
    </source>
</evidence>
<name>A0ABR4C9F9_9HELO</name>
<dbReference type="Pfam" id="PF03239">
    <property type="entry name" value="FTR1"/>
    <property type="match status" value="1"/>
</dbReference>
<keyword evidence="3" id="KW-0813">Transport</keyword>
<feature type="transmembrane region" description="Helical" evidence="8">
    <location>
        <begin position="180"/>
        <end position="200"/>
    </location>
</feature>
<keyword evidence="10" id="KW-1185">Reference proteome</keyword>
<gene>
    <name evidence="9" type="ORF">VTL71DRAFT_2622</name>
</gene>
<evidence type="ECO:0000256" key="4">
    <source>
        <dbReference type="ARBA" id="ARBA00022692"/>
    </source>
</evidence>
<keyword evidence="3" id="KW-0408">Iron</keyword>
<comment type="similarity">
    <text evidence="2">Belongs to the oxidase-dependent Fe transporter (OFeT) (TC 9.A.10.1) family.</text>
</comment>
<dbReference type="PANTHER" id="PTHR31632">
    <property type="entry name" value="IRON TRANSPORTER FTH1"/>
    <property type="match status" value="1"/>
</dbReference>
<evidence type="ECO:0000313" key="9">
    <source>
        <dbReference type="EMBL" id="KAL2066551.1"/>
    </source>
</evidence>
<dbReference type="InterPro" id="IPR004923">
    <property type="entry name" value="FTR1/Fip1/EfeU"/>
</dbReference>
<evidence type="ECO:0000256" key="7">
    <source>
        <dbReference type="SAM" id="MobiDB-lite"/>
    </source>
</evidence>